<keyword evidence="8" id="KW-1185">Reference proteome</keyword>
<dbReference type="SUPFAM" id="SSF57424">
    <property type="entry name" value="LDL receptor-like module"/>
    <property type="match status" value="1"/>
</dbReference>
<accession>A0AAV2SUK5</accession>
<reference evidence="6 8" key="1">
    <citation type="submission" date="2024-05" db="EMBL/GenBank/DDBJ databases">
        <authorList>
            <person name="Wallberg A."/>
        </authorList>
    </citation>
    <scope>NUCLEOTIDE SEQUENCE [LARGE SCALE GENOMIC DNA]</scope>
</reference>
<evidence type="ECO:0000313" key="6">
    <source>
        <dbReference type="EMBL" id="CAL4245930.1"/>
    </source>
</evidence>
<evidence type="ECO:0000259" key="5">
    <source>
        <dbReference type="PROSITE" id="PS01180"/>
    </source>
</evidence>
<dbReference type="SMART" id="SM00192">
    <property type="entry name" value="LDLa"/>
    <property type="match status" value="1"/>
</dbReference>
<dbReference type="EMBL" id="CAXKWB010141896">
    <property type="protein sequence ID" value="CAL4245931.1"/>
    <property type="molecule type" value="Genomic_DNA"/>
</dbReference>
<comment type="caution">
    <text evidence="6">The sequence shown here is derived from an EMBL/GenBank/DDBJ whole genome shotgun (WGS) entry which is preliminary data.</text>
</comment>
<keyword evidence="3" id="KW-0812">Transmembrane</keyword>
<dbReference type="SUPFAM" id="SSF49854">
    <property type="entry name" value="Spermadhesin, CUB domain"/>
    <property type="match status" value="5"/>
</dbReference>
<dbReference type="PANTHER" id="PTHR47537">
    <property type="entry name" value="CUBILIN"/>
    <property type="match status" value="1"/>
</dbReference>
<feature type="domain" description="CUB" evidence="5">
    <location>
        <begin position="647"/>
        <end position="769"/>
    </location>
</feature>
<evidence type="ECO:0000256" key="2">
    <source>
        <dbReference type="PROSITE-ProRule" id="PRU00059"/>
    </source>
</evidence>
<feature type="transmembrane region" description="Helical" evidence="3">
    <location>
        <begin position="818"/>
        <end position="840"/>
    </location>
</feature>
<feature type="chain" id="PRO_5044714378" description="CUB domain-containing protein" evidence="4">
    <location>
        <begin position="32"/>
        <end position="880"/>
    </location>
</feature>
<dbReference type="InterPro" id="IPR036055">
    <property type="entry name" value="LDL_receptor-like_sf"/>
</dbReference>
<dbReference type="InterPro" id="IPR035914">
    <property type="entry name" value="Sperma_CUB_dom_sf"/>
</dbReference>
<dbReference type="PROSITE" id="PS01180">
    <property type="entry name" value="CUB"/>
    <property type="match status" value="5"/>
</dbReference>
<evidence type="ECO:0000256" key="3">
    <source>
        <dbReference type="SAM" id="Phobius"/>
    </source>
</evidence>
<feature type="domain" description="CUB" evidence="5">
    <location>
        <begin position="507"/>
        <end position="638"/>
    </location>
</feature>
<keyword evidence="3" id="KW-1133">Transmembrane helix</keyword>
<feature type="domain" description="CUB" evidence="5">
    <location>
        <begin position="82"/>
        <end position="208"/>
    </location>
</feature>
<name>A0AAV2SUK5_MEGNR</name>
<dbReference type="CDD" id="cd00041">
    <property type="entry name" value="CUB"/>
    <property type="match status" value="5"/>
</dbReference>
<feature type="domain" description="CUB" evidence="5">
    <location>
        <begin position="365"/>
        <end position="492"/>
    </location>
</feature>
<dbReference type="FunFam" id="2.60.120.290:FF:000005">
    <property type="entry name" value="Procollagen C-endopeptidase enhancer 1"/>
    <property type="match status" value="1"/>
</dbReference>
<feature type="domain" description="CUB" evidence="5">
    <location>
        <begin position="224"/>
        <end position="343"/>
    </location>
</feature>
<keyword evidence="3" id="KW-0472">Membrane</keyword>
<proteinExistence type="predicted"/>
<dbReference type="GO" id="GO:0005886">
    <property type="term" value="C:plasma membrane"/>
    <property type="evidence" value="ECO:0007669"/>
    <property type="project" value="TreeGrafter"/>
</dbReference>
<feature type="signal peptide" evidence="4">
    <location>
        <begin position="1"/>
        <end position="31"/>
    </location>
</feature>
<dbReference type="Gene3D" id="2.60.120.290">
    <property type="entry name" value="Spermadhesin, CUB domain"/>
    <property type="match status" value="5"/>
</dbReference>
<organism evidence="6 8">
    <name type="scientific">Meganyctiphanes norvegica</name>
    <name type="common">Northern krill</name>
    <name type="synonym">Thysanopoda norvegica</name>
    <dbReference type="NCBI Taxonomy" id="48144"/>
    <lineage>
        <taxon>Eukaryota</taxon>
        <taxon>Metazoa</taxon>
        <taxon>Ecdysozoa</taxon>
        <taxon>Arthropoda</taxon>
        <taxon>Crustacea</taxon>
        <taxon>Multicrustacea</taxon>
        <taxon>Malacostraca</taxon>
        <taxon>Eumalacostraca</taxon>
        <taxon>Eucarida</taxon>
        <taxon>Euphausiacea</taxon>
        <taxon>Euphausiidae</taxon>
        <taxon>Meganyctiphanes</taxon>
    </lineage>
</organism>
<dbReference type="InterPro" id="IPR002172">
    <property type="entry name" value="LDrepeatLR_classA_rpt"/>
</dbReference>
<dbReference type="Pfam" id="PF00431">
    <property type="entry name" value="CUB"/>
    <property type="match status" value="5"/>
</dbReference>
<evidence type="ECO:0000256" key="4">
    <source>
        <dbReference type="SAM" id="SignalP"/>
    </source>
</evidence>
<dbReference type="SMART" id="SM00042">
    <property type="entry name" value="CUB"/>
    <property type="match status" value="5"/>
</dbReference>
<comment type="caution">
    <text evidence="2">Lacks conserved residue(s) required for the propagation of feature annotation.</text>
</comment>
<protein>
    <recommendedName>
        <fullName evidence="5">CUB domain-containing protein</fullName>
    </recommendedName>
</protein>
<dbReference type="InterPro" id="IPR053207">
    <property type="entry name" value="Non-NMDA_GluR_Accessory"/>
</dbReference>
<gene>
    <name evidence="6" type="ORF">MNOR_LOCUS41133</name>
    <name evidence="7" type="ORF">MNOR_LOCUS41134</name>
</gene>
<dbReference type="InterPro" id="IPR000859">
    <property type="entry name" value="CUB_dom"/>
</dbReference>
<dbReference type="CDD" id="cd00112">
    <property type="entry name" value="LDLa"/>
    <property type="match status" value="1"/>
</dbReference>
<dbReference type="PANTHER" id="PTHR47537:SF6">
    <property type="entry name" value="CUB DOMAIN-CONTAINING PROTEIN"/>
    <property type="match status" value="1"/>
</dbReference>
<dbReference type="EMBL" id="CAXKWB010141896">
    <property type="protein sequence ID" value="CAL4245930.1"/>
    <property type="molecule type" value="Genomic_DNA"/>
</dbReference>
<evidence type="ECO:0000313" key="8">
    <source>
        <dbReference type="Proteomes" id="UP001497623"/>
    </source>
</evidence>
<dbReference type="Gene3D" id="4.10.400.10">
    <property type="entry name" value="Low-density Lipoprotein Receptor"/>
    <property type="match status" value="1"/>
</dbReference>
<sequence>MELTYLKYGPSTIKLLLSLMLLAILSANTVAEDIIDLSVPAHNGRPEVPRLHKRSSSAPKVAALLRTPNSNQEIQASKERKCDRLIQSTVGGAQSGQVEAPELHNPDGHGISCMYTFRGQKGQRIEFNLRRFNLRGTPPECNHEYLDLYTEIKDPNKYDLLNEAFGGRYCGKIGPRFRISLYETIILIYYSDNVTTTSNQFMATYNFINESRYDVGVKANPEKCDSVINSSTQKGGQFMSLTYPGVYPKNFTCSYQFLGQSGQRIRLEFRDFDLFYGGPHCPFDMIMVYDGPDRDSKLIGTYCGQQRNLVIFSSNHSMFMVFATLGRTEDTQNRGFQGVFNFSESYVPLDFINKQESEHMRGTECDQRILSKKESNGTVFSPNYPFPYFPNIVCRYFIYGMEDSQHLERVRLEFFDHFDIPPVVIGRKNCSDGYLRIYLRGQEVNYDYDSPDYELCGKALPKSVVTNGPRLLLVFSSGSQPGVGFNANYKFETEYLVPGTAAPDGTCMFSYYSSSRRSGTFNSPRHPANYPSNLTCEYTFHCNANEKVKLVFDNFKVRSSDRNTTYGKRCQDDWVEIYNIYKPIDGKGTERQRLMGRFCKTQSPGPIISEWDAVGLRVVLHIDDKDVYSGFSANYFFSEKKPLFTECGGNITDQEFGIITSPYWPEKYNDPETPRASYHCHWFIHVNPHNKILLWFQDFAVEGSLEDRGCPAAVVRVWPDLDKAPTELCGEGLNGVLTYTSKKSILRLSFVTADKSVGAQGFQAIWTQVEDTPDCNQFLCRKHNYCISKSLRCNRINNCGHNDNSDEEHCIKETEVNVLMLVGVGLGISSVFLIVVCMWCHRKRVRQREDAPLPHHLHVCERGARFASMESVCQSSTHMR</sequence>
<dbReference type="AlphaFoldDB" id="A0AAV2SUK5"/>
<dbReference type="Proteomes" id="UP001497623">
    <property type="component" value="Unassembled WGS sequence"/>
</dbReference>
<keyword evidence="1" id="KW-1015">Disulfide bond</keyword>
<evidence type="ECO:0000313" key="7">
    <source>
        <dbReference type="EMBL" id="CAL4245931.1"/>
    </source>
</evidence>
<evidence type="ECO:0000256" key="1">
    <source>
        <dbReference type="ARBA" id="ARBA00023157"/>
    </source>
</evidence>
<keyword evidence="4" id="KW-0732">Signal</keyword>